<keyword evidence="1" id="KW-0812">Transmembrane</keyword>
<evidence type="ECO:0000313" key="2">
    <source>
        <dbReference type="EMBL" id="GMT10775.1"/>
    </source>
</evidence>
<dbReference type="Proteomes" id="UP001432322">
    <property type="component" value="Unassembled WGS sequence"/>
</dbReference>
<gene>
    <name evidence="2" type="ORF">PFISCL1PPCAC_2072</name>
</gene>
<protein>
    <recommendedName>
        <fullName evidence="4">G protein-coupled receptor</fullName>
    </recommendedName>
</protein>
<proteinExistence type="predicted"/>
<dbReference type="EMBL" id="BTSY01000001">
    <property type="protein sequence ID" value="GMT10775.1"/>
    <property type="molecule type" value="Genomic_DNA"/>
</dbReference>
<comment type="caution">
    <text evidence="2">The sequence shown here is derived from an EMBL/GenBank/DDBJ whole genome shotgun (WGS) entry which is preliminary data.</text>
</comment>
<feature type="non-terminal residue" evidence="2">
    <location>
        <position position="1"/>
    </location>
</feature>
<keyword evidence="1" id="KW-0472">Membrane</keyword>
<organism evidence="2 3">
    <name type="scientific">Pristionchus fissidentatus</name>
    <dbReference type="NCBI Taxonomy" id="1538716"/>
    <lineage>
        <taxon>Eukaryota</taxon>
        <taxon>Metazoa</taxon>
        <taxon>Ecdysozoa</taxon>
        <taxon>Nematoda</taxon>
        <taxon>Chromadorea</taxon>
        <taxon>Rhabditida</taxon>
        <taxon>Rhabditina</taxon>
        <taxon>Diplogasteromorpha</taxon>
        <taxon>Diplogasteroidea</taxon>
        <taxon>Neodiplogasteridae</taxon>
        <taxon>Pristionchus</taxon>
    </lineage>
</organism>
<accession>A0AAV5UU51</accession>
<sequence>TIAFRRELRDVKVFLTIVFIAPEFEGSLLGVGFALFTSGLFLLSKCRRSIDRTFYRFNLDLTSTSLFRFQILDICHIFNIIAFDRLSRRTIIEEFSIRTFLKFVAVDVERSILCLAHWFF</sequence>
<keyword evidence="1" id="KW-1133">Transmembrane helix</keyword>
<feature type="transmembrane region" description="Helical" evidence="1">
    <location>
        <begin position="13"/>
        <end position="43"/>
    </location>
</feature>
<feature type="non-terminal residue" evidence="2">
    <location>
        <position position="120"/>
    </location>
</feature>
<evidence type="ECO:0008006" key="4">
    <source>
        <dbReference type="Google" id="ProtNLM"/>
    </source>
</evidence>
<evidence type="ECO:0000313" key="3">
    <source>
        <dbReference type="Proteomes" id="UP001432322"/>
    </source>
</evidence>
<keyword evidence="3" id="KW-1185">Reference proteome</keyword>
<name>A0AAV5UU51_9BILA</name>
<reference evidence="2" key="1">
    <citation type="submission" date="2023-10" db="EMBL/GenBank/DDBJ databases">
        <title>Genome assembly of Pristionchus species.</title>
        <authorList>
            <person name="Yoshida K."/>
            <person name="Sommer R.J."/>
        </authorList>
    </citation>
    <scope>NUCLEOTIDE SEQUENCE</scope>
    <source>
        <strain evidence="2">RS5133</strain>
    </source>
</reference>
<evidence type="ECO:0000256" key="1">
    <source>
        <dbReference type="SAM" id="Phobius"/>
    </source>
</evidence>
<dbReference type="AlphaFoldDB" id="A0AAV5UU51"/>